<evidence type="ECO:0000256" key="1">
    <source>
        <dbReference type="ARBA" id="ARBA00022741"/>
    </source>
</evidence>
<dbReference type="InterPro" id="IPR000432">
    <property type="entry name" value="DNA_mismatch_repair_MutS_C"/>
</dbReference>
<evidence type="ECO:0000256" key="3">
    <source>
        <dbReference type="ARBA" id="ARBA00023125"/>
    </source>
</evidence>
<dbReference type="InterPro" id="IPR027417">
    <property type="entry name" value="P-loop_NTPase"/>
</dbReference>
<keyword evidence="3" id="KW-0238">DNA-binding</keyword>
<dbReference type="SMART" id="SM00534">
    <property type="entry name" value="MUTSac"/>
    <property type="match status" value="1"/>
</dbReference>
<gene>
    <name evidence="5" type="ORF">GETHLI_13570</name>
</gene>
<dbReference type="Proteomes" id="UP001165069">
    <property type="component" value="Unassembled WGS sequence"/>
</dbReference>
<dbReference type="EMBL" id="BSDE01000002">
    <property type="protein sequence ID" value="GLH72855.1"/>
    <property type="molecule type" value="Genomic_DNA"/>
</dbReference>
<feature type="domain" description="DNA mismatch repair proteins mutS family" evidence="4">
    <location>
        <begin position="324"/>
        <end position="528"/>
    </location>
</feature>
<reference evidence="5 6" key="1">
    <citation type="journal article" date="2023" name="Antonie Van Leeuwenhoek">
        <title>Mesoterricola silvestris gen. nov., sp. nov., Mesoterricola sediminis sp. nov., Geothrix oryzae sp. nov., Geothrix edaphica sp. nov., Geothrix rubra sp. nov., and Geothrix limicola sp. nov., six novel members of Acidobacteriota isolated from soils.</title>
        <authorList>
            <person name="Itoh H."/>
            <person name="Sugisawa Y."/>
            <person name="Mise K."/>
            <person name="Xu Z."/>
            <person name="Kuniyasu M."/>
            <person name="Ushijima N."/>
            <person name="Kawano K."/>
            <person name="Kobayashi E."/>
            <person name="Shiratori Y."/>
            <person name="Masuda Y."/>
            <person name="Senoo K."/>
        </authorList>
    </citation>
    <scope>NUCLEOTIDE SEQUENCE [LARGE SCALE GENOMIC DNA]</scope>
    <source>
        <strain evidence="5 6">Red804</strain>
    </source>
</reference>
<protein>
    <recommendedName>
        <fullName evidence="4">DNA mismatch repair proteins mutS family domain-containing protein</fullName>
    </recommendedName>
</protein>
<keyword evidence="1" id="KW-0547">Nucleotide-binding</keyword>
<dbReference type="SUPFAM" id="SSF52540">
    <property type="entry name" value="P-loop containing nucleoside triphosphate hydrolases"/>
    <property type="match status" value="1"/>
</dbReference>
<evidence type="ECO:0000256" key="2">
    <source>
        <dbReference type="ARBA" id="ARBA00022840"/>
    </source>
</evidence>
<dbReference type="Gene3D" id="3.40.50.300">
    <property type="entry name" value="P-loop containing nucleotide triphosphate hydrolases"/>
    <property type="match status" value="1"/>
</dbReference>
<dbReference type="PANTHER" id="PTHR11361">
    <property type="entry name" value="DNA MISMATCH REPAIR PROTEIN MUTS FAMILY MEMBER"/>
    <property type="match status" value="1"/>
</dbReference>
<comment type="caution">
    <text evidence="5">The sequence shown here is derived from an EMBL/GenBank/DDBJ whole genome shotgun (WGS) entry which is preliminary data.</text>
</comment>
<keyword evidence="6" id="KW-1185">Reference proteome</keyword>
<dbReference type="InterPro" id="IPR045076">
    <property type="entry name" value="MutS"/>
</dbReference>
<dbReference type="PANTHER" id="PTHR11361:SF34">
    <property type="entry name" value="DNA MISMATCH REPAIR PROTEIN MSH1, MITOCHONDRIAL"/>
    <property type="match status" value="1"/>
</dbReference>
<name>A0ABQ5QEJ5_9BACT</name>
<evidence type="ECO:0000259" key="4">
    <source>
        <dbReference type="SMART" id="SM00534"/>
    </source>
</evidence>
<keyword evidence="2" id="KW-0067">ATP-binding</keyword>
<accession>A0ABQ5QEJ5</accession>
<organism evidence="5 6">
    <name type="scientific">Geothrix limicola</name>
    <dbReference type="NCBI Taxonomy" id="2927978"/>
    <lineage>
        <taxon>Bacteria</taxon>
        <taxon>Pseudomonadati</taxon>
        <taxon>Acidobacteriota</taxon>
        <taxon>Holophagae</taxon>
        <taxon>Holophagales</taxon>
        <taxon>Holophagaceae</taxon>
        <taxon>Geothrix</taxon>
    </lineage>
</organism>
<evidence type="ECO:0000313" key="5">
    <source>
        <dbReference type="EMBL" id="GLH72855.1"/>
    </source>
</evidence>
<proteinExistence type="predicted"/>
<dbReference type="RefSeq" id="WP_285573050.1">
    <property type="nucleotide sequence ID" value="NZ_BSDE01000002.1"/>
</dbReference>
<dbReference type="Pfam" id="PF00488">
    <property type="entry name" value="MutS_V"/>
    <property type="match status" value="1"/>
</dbReference>
<evidence type="ECO:0000313" key="6">
    <source>
        <dbReference type="Proteomes" id="UP001165069"/>
    </source>
</evidence>
<sequence length="536" mass="60345">MTRAALAYAQFDQIWERFLPETPYGRAAKEAMALQTDAATLFRIWDETEAALALLEDLDAVRLSQLQHHLKRLPRICEEPRPRYDEVEIFQFKKFLHNYKGLVEGLGEEARATFGMTYASESLEQLLDRGRQSAESFYVADAYSADLARIRVEIREVDEVLQRLQAGRAAEIRERWGFEFGTKAFLLVPREALEPLSGARDLLRIEPFDDTKYAVRMETSAEAFLLLERRAALQSRERLAEDAVLERISESLRSELDRFEHYKEALTRFDLAFARARLAREHRLVRPTLGAGALVLKAGRFLPCEEACRTLGTDYVPLDARFEDSATVIFGSNMGGKTVALKTLAFLQFCTQMGLFVPAEAFCTRLFQHLHYLGEGQADRPARGLSGFGFEIRSFVEAMADFDRPTLVLFDEFARTTNSLEAEAILSAVLEHIASRPGVVALFSTHFRGVRRLSGVSYLRMKGLNREGLDLDLASGQALEARIRLIDQRMEFHLVPDEGGPGASDAITVAGLLGLDASIAQRATDFLHIDPRAIQE</sequence>